<sequence length="306" mass="34702">MYSYQLYYLHLWNFENPASFEEMSFMKLSMLFLVIGITALCALLALNFTKASKMEHTHLANKPVLHINDIAAPAGFHRTTGPGDSGWYNYFRHVSLKSSKTVYLYNGHPKVNQSAQYAVLDIPVGHKDLQQCADAVIRLHAEYAYGNKNFKALRFLATDGTWMEYTEWIKGFRYLLKNNRLMKSKTAAAAESRTVFDQFMETVFIYAGTISLSRQAQKLPANAPVRPGDALIDAGSPGHAVVVVDVAEDSRGNRVCLLAQSFMPAQDIHILQHYGSVHPWYVIRPGKPLNTPEWYFPEAQLYRLFP</sequence>
<evidence type="ECO:0000313" key="3">
    <source>
        <dbReference type="Proteomes" id="UP000220133"/>
    </source>
</evidence>
<gene>
    <name evidence="2" type="ORF">COR50_18805</name>
</gene>
<evidence type="ECO:0008006" key="4">
    <source>
        <dbReference type="Google" id="ProtNLM"/>
    </source>
</evidence>
<keyword evidence="1" id="KW-0812">Transmembrane</keyword>
<keyword evidence="1" id="KW-1133">Transmembrane helix</keyword>
<evidence type="ECO:0000313" key="2">
    <source>
        <dbReference type="EMBL" id="ATL49055.1"/>
    </source>
</evidence>
<keyword evidence="1" id="KW-0472">Membrane</keyword>
<name>A0A291QYN0_9BACT</name>
<organism evidence="2 3">
    <name type="scientific">Chitinophaga caeni</name>
    <dbReference type="NCBI Taxonomy" id="2029983"/>
    <lineage>
        <taxon>Bacteria</taxon>
        <taxon>Pseudomonadati</taxon>
        <taxon>Bacteroidota</taxon>
        <taxon>Chitinophagia</taxon>
        <taxon>Chitinophagales</taxon>
        <taxon>Chitinophagaceae</taxon>
        <taxon>Chitinophaga</taxon>
    </lineage>
</organism>
<feature type="transmembrane region" description="Helical" evidence="1">
    <location>
        <begin position="28"/>
        <end position="48"/>
    </location>
</feature>
<evidence type="ECO:0000256" key="1">
    <source>
        <dbReference type="SAM" id="Phobius"/>
    </source>
</evidence>
<dbReference type="EMBL" id="CP023777">
    <property type="protein sequence ID" value="ATL49055.1"/>
    <property type="molecule type" value="Genomic_DNA"/>
</dbReference>
<dbReference type="KEGG" id="cbae:COR50_18805"/>
<protein>
    <recommendedName>
        <fullName evidence="4">DUF4846 domain-containing protein</fullName>
    </recommendedName>
</protein>
<dbReference type="InterPro" id="IPR032315">
    <property type="entry name" value="DUF4846"/>
</dbReference>
<proteinExistence type="predicted"/>
<dbReference type="Proteomes" id="UP000220133">
    <property type="component" value="Chromosome"/>
</dbReference>
<reference evidence="2 3" key="1">
    <citation type="submission" date="2017-10" db="EMBL/GenBank/DDBJ databases">
        <title>Paenichitinophaga pekingensis gen. nov., sp. nov., isolated from activated sludge.</title>
        <authorList>
            <person name="Jin D."/>
            <person name="Kong X."/>
            <person name="Deng Y."/>
            <person name="Bai Z."/>
        </authorList>
    </citation>
    <scope>NUCLEOTIDE SEQUENCE [LARGE SCALE GENOMIC DNA]</scope>
    <source>
        <strain evidence="2 3">13</strain>
    </source>
</reference>
<accession>A0A291QYN0</accession>
<keyword evidence="3" id="KW-1185">Reference proteome</keyword>
<dbReference type="Pfam" id="PF16138">
    <property type="entry name" value="DUF4846"/>
    <property type="match status" value="1"/>
</dbReference>
<dbReference type="AlphaFoldDB" id="A0A291QYN0"/>